<organism evidence="3 4">
    <name type="scientific">Cytobacillus firmus DS1</name>
    <dbReference type="NCBI Taxonomy" id="1307436"/>
    <lineage>
        <taxon>Bacteria</taxon>
        <taxon>Bacillati</taxon>
        <taxon>Bacillota</taxon>
        <taxon>Bacilli</taxon>
        <taxon>Bacillales</taxon>
        <taxon>Bacillaceae</taxon>
        <taxon>Cytobacillus</taxon>
    </lineage>
</organism>
<reference evidence="4" key="1">
    <citation type="submission" date="2013-03" db="EMBL/GenBank/DDBJ databases">
        <title>Draft genome sequence of Bacillus firmus DS1.</title>
        <authorList>
            <person name="Peng D."/>
            <person name="Zhu L."/>
            <person name="Sun M."/>
        </authorList>
    </citation>
    <scope>NUCLEOTIDE SEQUENCE [LARGE SCALE GENOMIC DNA]</scope>
    <source>
        <strain evidence="4">DS1</strain>
    </source>
</reference>
<feature type="chain" id="PRO_5038652024" evidence="1">
    <location>
        <begin position="26"/>
        <end position="548"/>
    </location>
</feature>
<evidence type="ECO:0000259" key="2">
    <source>
        <dbReference type="Pfam" id="PF18058"/>
    </source>
</evidence>
<dbReference type="Proteomes" id="UP000019270">
    <property type="component" value="Unassembled WGS sequence"/>
</dbReference>
<dbReference type="EMBL" id="APVL01000003">
    <property type="protein sequence ID" value="EWG12047.1"/>
    <property type="molecule type" value="Genomic_DNA"/>
</dbReference>
<dbReference type="PATRIC" id="fig|1307436.3.peg.982"/>
<evidence type="ECO:0000313" key="4">
    <source>
        <dbReference type="Proteomes" id="UP000019270"/>
    </source>
</evidence>
<protein>
    <submittedName>
        <fullName evidence="3">2',3'-cyclic-nucleotide 2'-phosphodiesterase</fullName>
    </submittedName>
</protein>
<accession>W7L9Y3</accession>
<name>W7L9Y3_CYTFI</name>
<reference evidence="3 4" key="2">
    <citation type="journal article" date="2016" name="Sci. Rep.">
        <title>A novel serine protease, Sep1, from Bacillus firmus DS-1 has nematicidal activity and degrades multiple intestinal-associated nematode proteins.</title>
        <authorList>
            <person name="Geng C."/>
            <person name="Nie X."/>
            <person name="Tang Z."/>
            <person name="Zhang Y."/>
            <person name="Lin J."/>
            <person name="Sun M."/>
            <person name="Peng D."/>
        </authorList>
    </citation>
    <scope>NUCLEOTIDE SEQUENCE [LARGE SCALE GENOMIC DNA]</scope>
    <source>
        <strain evidence="3 4">DS1</strain>
    </source>
</reference>
<proteinExistence type="predicted"/>
<evidence type="ECO:0000313" key="3">
    <source>
        <dbReference type="EMBL" id="EWG12047.1"/>
    </source>
</evidence>
<dbReference type="Gene3D" id="1.20.58.790">
    <property type="match status" value="1"/>
</dbReference>
<keyword evidence="1" id="KW-0732">Signal</keyword>
<dbReference type="OrthoDB" id="2960308at2"/>
<dbReference type="RefSeq" id="WP_035327689.1">
    <property type="nucleotide sequence ID" value="NZ_APVL01000003.1"/>
</dbReference>
<comment type="caution">
    <text evidence="3">The sequence shown here is derived from an EMBL/GenBank/DDBJ whole genome shotgun (WGS) entry which is preliminary data.</text>
</comment>
<gene>
    <name evidence="3" type="ORF">PBF_04608</name>
</gene>
<dbReference type="eggNOG" id="COG0737">
    <property type="taxonomic scope" value="Bacteria"/>
</dbReference>
<dbReference type="AlphaFoldDB" id="W7L9Y3"/>
<dbReference type="Gene3D" id="1.20.58.780">
    <property type="match status" value="1"/>
</dbReference>
<feature type="signal peptide" evidence="1">
    <location>
        <begin position="1"/>
        <end position="25"/>
    </location>
</feature>
<feature type="domain" description="SbsC C-terminal" evidence="2">
    <location>
        <begin position="53"/>
        <end position="192"/>
    </location>
</feature>
<dbReference type="Pfam" id="PF18058">
    <property type="entry name" value="SbsC_C"/>
    <property type="match status" value="1"/>
</dbReference>
<sequence>MKIGRTVISCLAGAGIFTAMFFSSGAEPAKAASSSAYAEKLVRQSESYAGSLKWAISIEGTGDGKTIPWGYYNGTKTAYANAKKAVGILPQSAKKTELLNRLEQNVNLYISVQPGKTGRAVAYIDAINAGAKIEKAKLSLKNQLDKSIINDETERLYHNLSWELKKQPYLLDRVYGQTTRDLIRQHFKKSAEQLRVQALYPVSIKMALDKVKTNIDSGNLPESKRYLDETYALFVNGEKTGNLLPSSAIYQTLMKTYEEYKTLISEWERNEVTLDSAFVRYSGSEGTHLTISKNHTMMLSLTDAYPLESLELHLSAPAKKAVVYVTREMNGEEITEKIHSVEKADRLSADLSQSELFKLPDPTLKENDGAPGRTFRFKVDVTNLSGETKSYYANLGIGAFKYGSGFKSGTYYTDYGYSIDVAGAFTLYDHGNGLVYIPRDESCLIDDPIKGTVICDPTGHLSLRTLEQGTDIEALKLEALQSYGTPVKDVEEELLPGTLYHVHTAANGFYLYEMVINHNGRLLQINYSIERNADYVRAGIESMLKSIK</sequence>
<dbReference type="InterPro" id="IPR041378">
    <property type="entry name" value="S-layer_SbsC_C"/>
</dbReference>
<evidence type="ECO:0000256" key="1">
    <source>
        <dbReference type="SAM" id="SignalP"/>
    </source>
</evidence>